<comment type="caution">
    <text evidence="11">The sequence shown here is derived from an EMBL/GenBank/DDBJ whole genome shotgun (WGS) entry which is preliminary data.</text>
</comment>
<dbReference type="Proteomes" id="UP000291343">
    <property type="component" value="Unassembled WGS sequence"/>
</dbReference>
<feature type="transmembrane region" description="Helical" evidence="7">
    <location>
        <begin position="551"/>
        <end position="577"/>
    </location>
</feature>
<evidence type="ECO:0000256" key="6">
    <source>
        <dbReference type="ARBA" id="ARBA00023136"/>
    </source>
</evidence>
<feature type="transmembrane region" description="Helical" evidence="7">
    <location>
        <begin position="653"/>
        <end position="674"/>
    </location>
</feature>
<feature type="transmembrane region" description="Helical" evidence="7">
    <location>
        <begin position="510"/>
        <end position="530"/>
    </location>
</feature>
<reference evidence="11 12" key="1">
    <citation type="journal article" date="2017" name="Gigascience">
        <title>Genome sequence of the small brown planthopper, Laodelphax striatellus.</title>
        <authorList>
            <person name="Zhu J."/>
            <person name="Jiang F."/>
            <person name="Wang X."/>
            <person name="Yang P."/>
            <person name="Bao Y."/>
            <person name="Zhao W."/>
            <person name="Wang W."/>
            <person name="Lu H."/>
            <person name="Wang Q."/>
            <person name="Cui N."/>
            <person name="Li J."/>
            <person name="Chen X."/>
            <person name="Luo L."/>
            <person name="Yu J."/>
            <person name="Kang L."/>
            <person name="Cui F."/>
        </authorList>
    </citation>
    <scope>NUCLEOTIDE SEQUENCE [LARGE SCALE GENOMIC DNA]</scope>
    <source>
        <strain evidence="11">Lst14</strain>
    </source>
</reference>
<keyword evidence="6 7" id="KW-0472">Membrane</keyword>
<feature type="transmembrane region" description="Helical" evidence="7">
    <location>
        <begin position="709"/>
        <end position="730"/>
    </location>
</feature>
<dbReference type="Pfam" id="PF02714">
    <property type="entry name" value="RSN1_7TM"/>
    <property type="match status" value="1"/>
</dbReference>
<keyword evidence="3" id="KW-0813">Transport</keyword>
<feature type="domain" description="CSC1/OSCA1-like 7TM region" evidence="8">
    <location>
        <begin position="468"/>
        <end position="725"/>
    </location>
</feature>
<evidence type="ECO:0000313" key="12">
    <source>
        <dbReference type="Proteomes" id="UP000291343"/>
    </source>
</evidence>
<dbReference type="InterPro" id="IPR032880">
    <property type="entry name" value="CSC1/OSCA1-like_N"/>
</dbReference>
<dbReference type="FunCoup" id="A0A482XG29">
    <property type="interactions" value="26"/>
</dbReference>
<evidence type="ECO:0000256" key="3">
    <source>
        <dbReference type="ARBA" id="ARBA00022448"/>
    </source>
</evidence>
<keyword evidence="5 7" id="KW-1133">Transmembrane helix</keyword>
<dbReference type="STRING" id="195883.A0A482XG29"/>
<sequence length="863" mass="98321">MFEKLKCCCRRLSSWCSFSRIIFLNLGYRFVLSSIACFLFIIPFITLTREGSYYTAQNHTRLLHQSNDRCIYYNRTTNKIITPAYEGIPENLLLNFLGWLILITLFAFLRKRAWNYGRLALVQKNEERWTQIFYGRTDEAVGATEINSPTSLDSSVHLDRGFCSWLVAIFKIKDENILVKSGFDAVQYLSFQRHIIVLVSIITSVSLLVILPINYHGSYIEGNDQLFGHTTVSNLNPNSPWLWAHVTLALLYLPLGIYVMRCFSVNLKFEDRDTVSRTLMISNIPRRNCDADDLHRHFREAYPELEIQGIQLAYNIKRVSSLDKERETVHQAKLFCENYLKDTGIRLEMRPHICGNLCCCNILGSSVDAISYYSEEESRLQAEVESERATALKRPLGVVFVTMESLQSAKKIYADHRPSCRCSSAPPSSSVSRRLEPHNWHVQFAPSPRDICWENLAVPSHSLYWKAVLLNFCLFIFLFFLTTPAIFVKLIDTFNVPNQIEKMSAILSEFLPTLLLWTVAALLPVIVSHSDEWLSHWTRSERNHAIMRKTFIFLLFMVLILPALGLTSAQAFVEFAIHAGDDKYRWECLFMPDKGAFFVNYVITSAFIGTSLELIRFPELFVYTLRLCIARSKAETASLKKTIMWEFPFGLQYAWMLLIFAMTCVFSLSCPLITPFGLLYMVMKHCVDRYNLYFAYGPSKISQQIHTTAINYVIVSIVLLQASFMSLSLLRRGLNAISLFSLVGFIITIIVAVAHSFFRCCGAFSPICQQNGLSIETANSPRHSALRHQFVPDVLQRGAITPDIQTSPCQPDLVTVFSSTEGLAVTQRSYGTDHTFQPPSATPNAGGDHAALYQNYDTTNTEA</sequence>
<keyword evidence="12" id="KW-1185">Reference proteome</keyword>
<accession>A0A482XG29</accession>
<evidence type="ECO:0000256" key="4">
    <source>
        <dbReference type="ARBA" id="ARBA00022692"/>
    </source>
</evidence>
<dbReference type="PANTHER" id="PTHR13018">
    <property type="entry name" value="PROBABLE MEMBRANE PROTEIN DUF221-RELATED"/>
    <property type="match status" value="1"/>
</dbReference>
<dbReference type="InterPro" id="IPR003864">
    <property type="entry name" value="CSC1/OSCA1-like_7TM"/>
</dbReference>
<keyword evidence="4 7" id="KW-0812">Transmembrane</keyword>
<feature type="domain" description="CSC1/OSCA1-like N-terminal transmembrane" evidence="9">
    <location>
        <begin position="91"/>
        <end position="258"/>
    </location>
</feature>
<evidence type="ECO:0000259" key="10">
    <source>
        <dbReference type="Pfam" id="PF14703"/>
    </source>
</evidence>
<dbReference type="InterPro" id="IPR027815">
    <property type="entry name" value="CSC1/OSCA1-like_cyt"/>
</dbReference>
<evidence type="ECO:0000256" key="5">
    <source>
        <dbReference type="ARBA" id="ARBA00022989"/>
    </source>
</evidence>
<evidence type="ECO:0008006" key="13">
    <source>
        <dbReference type="Google" id="ProtNLM"/>
    </source>
</evidence>
<feature type="transmembrane region" description="Helical" evidence="7">
    <location>
        <begin position="195"/>
        <end position="215"/>
    </location>
</feature>
<organism evidence="11 12">
    <name type="scientific">Laodelphax striatellus</name>
    <name type="common">Small brown planthopper</name>
    <name type="synonym">Delphax striatella</name>
    <dbReference type="NCBI Taxonomy" id="195883"/>
    <lineage>
        <taxon>Eukaryota</taxon>
        <taxon>Metazoa</taxon>
        <taxon>Ecdysozoa</taxon>
        <taxon>Arthropoda</taxon>
        <taxon>Hexapoda</taxon>
        <taxon>Insecta</taxon>
        <taxon>Pterygota</taxon>
        <taxon>Neoptera</taxon>
        <taxon>Paraneoptera</taxon>
        <taxon>Hemiptera</taxon>
        <taxon>Auchenorrhyncha</taxon>
        <taxon>Fulgoroidea</taxon>
        <taxon>Delphacidae</taxon>
        <taxon>Criomorphinae</taxon>
        <taxon>Laodelphax</taxon>
    </lineage>
</organism>
<dbReference type="SMR" id="A0A482XG29"/>
<comment type="subcellular location">
    <subcellularLocation>
        <location evidence="1">Membrane</location>
        <topology evidence="1">Multi-pass membrane protein</topology>
    </subcellularLocation>
</comment>
<feature type="transmembrane region" description="Helical" evidence="7">
    <location>
        <begin position="21"/>
        <end position="45"/>
    </location>
</feature>
<dbReference type="Pfam" id="PF14703">
    <property type="entry name" value="PHM7_cyt"/>
    <property type="match status" value="1"/>
</dbReference>
<feature type="domain" description="CSC1/OSCA1-like cytosolic" evidence="10">
    <location>
        <begin position="276"/>
        <end position="455"/>
    </location>
</feature>
<evidence type="ECO:0000259" key="8">
    <source>
        <dbReference type="Pfam" id="PF02714"/>
    </source>
</evidence>
<dbReference type="InParanoid" id="A0A482XG29"/>
<name>A0A482XG29_LAOST</name>
<dbReference type="InterPro" id="IPR045122">
    <property type="entry name" value="Csc1-like"/>
</dbReference>
<protein>
    <recommendedName>
        <fullName evidence="13">CSC1/OSCA1-like 7TM region domain-containing protein</fullName>
    </recommendedName>
</protein>
<dbReference type="GO" id="GO:0005227">
    <property type="term" value="F:calcium-activated cation channel activity"/>
    <property type="evidence" value="ECO:0007669"/>
    <property type="project" value="InterPro"/>
</dbReference>
<evidence type="ECO:0000256" key="1">
    <source>
        <dbReference type="ARBA" id="ARBA00004141"/>
    </source>
</evidence>
<gene>
    <name evidence="11" type="ORF">LSTR_LSTR006871</name>
</gene>
<evidence type="ECO:0000259" key="9">
    <source>
        <dbReference type="Pfam" id="PF13967"/>
    </source>
</evidence>
<proteinExistence type="inferred from homology"/>
<feature type="transmembrane region" description="Helical" evidence="7">
    <location>
        <begin position="92"/>
        <end position="109"/>
    </location>
</feature>
<evidence type="ECO:0000256" key="7">
    <source>
        <dbReference type="SAM" id="Phobius"/>
    </source>
</evidence>
<dbReference type="AlphaFoldDB" id="A0A482XG29"/>
<feature type="transmembrane region" description="Helical" evidence="7">
    <location>
        <begin position="468"/>
        <end position="490"/>
    </location>
</feature>
<dbReference type="PANTHER" id="PTHR13018:SF5">
    <property type="entry name" value="RE44586P"/>
    <property type="match status" value="1"/>
</dbReference>
<dbReference type="Pfam" id="PF13967">
    <property type="entry name" value="RSN1_TM"/>
    <property type="match status" value="1"/>
</dbReference>
<comment type="similarity">
    <text evidence="2">Belongs to the CSC1 (TC 1.A.17) family.</text>
</comment>
<evidence type="ECO:0000256" key="2">
    <source>
        <dbReference type="ARBA" id="ARBA00007779"/>
    </source>
</evidence>
<dbReference type="EMBL" id="QKKF02011155">
    <property type="protein sequence ID" value="RZF44321.1"/>
    <property type="molecule type" value="Genomic_DNA"/>
</dbReference>
<evidence type="ECO:0000313" key="11">
    <source>
        <dbReference type="EMBL" id="RZF44321.1"/>
    </source>
</evidence>
<dbReference type="GO" id="GO:0005886">
    <property type="term" value="C:plasma membrane"/>
    <property type="evidence" value="ECO:0007669"/>
    <property type="project" value="TreeGrafter"/>
</dbReference>
<feature type="transmembrane region" description="Helical" evidence="7">
    <location>
        <begin position="241"/>
        <end position="260"/>
    </location>
</feature>
<dbReference type="OrthoDB" id="1689567at2759"/>
<feature type="transmembrane region" description="Helical" evidence="7">
    <location>
        <begin position="737"/>
        <end position="758"/>
    </location>
</feature>